<keyword evidence="3" id="KW-1185">Reference proteome</keyword>
<feature type="region of interest" description="Disordered" evidence="1">
    <location>
        <begin position="340"/>
        <end position="473"/>
    </location>
</feature>
<feature type="region of interest" description="Disordered" evidence="1">
    <location>
        <begin position="611"/>
        <end position="695"/>
    </location>
</feature>
<feature type="compositionally biased region" description="Basic and acidic residues" evidence="1">
    <location>
        <begin position="442"/>
        <end position="453"/>
    </location>
</feature>
<feature type="compositionally biased region" description="Basic and acidic residues" evidence="1">
    <location>
        <begin position="365"/>
        <end position="378"/>
    </location>
</feature>
<protein>
    <submittedName>
        <fullName evidence="2">Uncharacterized protein</fullName>
    </submittedName>
</protein>
<feature type="compositionally biased region" description="Acidic residues" evidence="1">
    <location>
        <begin position="1174"/>
        <end position="1202"/>
    </location>
</feature>
<feature type="compositionally biased region" description="Acidic residues" evidence="1">
    <location>
        <begin position="1209"/>
        <end position="1219"/>
    </location>
</feature>
<feature type="region of interest" description="Disordered" evidence="1">
    <location>
        <begin position="781"/>
        <end position="919"/>
    </location>
</feature>
<feature type="compositionally biased region" description="Polar residues" evidence="1">
    <location>
        <begin position="9"/>
        <end position="24"/>
    </location>
</feature>
<feature type="compositionally biased region" description="Polar residues" evidence="1">
    <location>
        <begin position="211"/>
        <end position="224"/>
    </location>
</feature>
<feature type="compositionally biased region" description="Low complexity" evidence="1">
    <location>
        <begin position="196"/>
        <end position="209"/>
    </location>
</feature>
<feature type="compositionally biased region" description="Basic and acidic residues" evidence="1">
    <location>
        <begin position="811"/>
        <end position="834"/>
    </location>
</feature>
<dbReference type="Proteomes" id="UP000701801">
    <property type="component" value="Unassembled WGS sequence"/>
</dbReference>
<dbReference type="OrthoDB" id="10497716at2759"/>
<evidence type="ECO:0000256" key="1">
    <source>
        <dbReference type="SAM" id="MobiDB-lite"/>
    </source>
</evidence>
<organism evidence="2 3">
    <name type="scientific">Hymenoscyphus albidus</name>
    <dbReference type="NCBI Taxonomy" id="595503"/>
    <lineage>
        <taxon>Eukaryota</taxon>
        <taxon>Fungi</taxon>
        <taxon>Dikarya</taxon>
        <taxon>Ascomycota</taxon>
        <taxon>Pezizomycotina</taxon>
        <taxon>Leotiomycetes</taxon>
        <taxon>Helotiales</taxon>
        <taxon>Helotiaceae</taxon>
        <taxon>Hymenoscyphus</taxon>
    </lineage>
</organism>
<reference evidence="2" key="1">
    <citation type="submission" date="2021-07" db="EMBL/GenBank/DDBJ databases">
        <authorList>
            <person name="Durling M."/>
        </authorList>
    </citation>
    <scope>NUCLEOTIDE SEQUENCE</scope>
</reference>
<feature type="compositionally biased region" description="Low complexity" evidence="1">
    <location>
        <begin position="27"/>
        <end position="42"/>
    </location>
</feature>
<feature type="region of interest" description="Disordered" evidence="1">
    <location>
        <begin position="1174"/>
        <end position="1362"/>
    </location>
</feature>
<feature type="region of interest" description="Disordered" evidence="1">
    <location>
        <begin position="1011"/>
        <end position="1130"/>
    </location>
</feature>
<feature type="compositionally biased region" description="Basic and acidic residues" evidence="1">
    <location>
        <begin position="256"/>
        <end position="265"/>
    </location>
</feature>
<accession>A0A9N9LLN4</accession>
<comment type="caution">
    <text evidence="2">The sequence shown here is derived from an EMBL/GenBank/DDBJ whole genome shotgun (WGS) entry which is preliminary data.</text>
</comment>
<feature type="compositionally biased region" description="Basic and acidic residues" evidence="1">
    <location>
        <begin position="781"/>
        <end position="802"/>
    </location>
</feature>
<name>A0A9N9LLN4_9HELO</name>
<feature type="region of interest" description="Disordered" evidence="1">
    <location>
        <begin position="534"/>
        <end position="555"/>
    </location>
</feature>
<sequence>MSRPPRKAVSSSSGKDQRSTSQNPPGAEANTTNTSSTAQASSFGEQGNANTNASTSIQNQANTPTTIEHKRAFLQFLASTSIENQANHWRANTPTTIEEKRAFLQFLAQETAQRRGIVGQYYWILDYRAKEWEFNHTAPAPSELRRLHGMGRLTGSGFIDPPRTSPQRPANSLRLEAWLRETTIKPSNISPEINAPGSPSTNPVSVPPTAAVNTSPASMAQSRKPQGDAGIFSGRAVREELFETPEGTKSTKRRGKTESAPRESTSKSIAPLESSSDQDRAILEYSCRVMSKISGASEPFNARIDSRGTLFVWNSLIPDPWISDGTGVGYGLRIAPNVTSDTVASDTGDGSTGSRGEDDETPTSVKREQSRESMRSQHELLNPETSTATPEEEEQNQGSRNIPDLFRSNDEATDASTVPRLETVTQNIRDTLDPSFPSALDNDNHNNNDKNTQDEGNNSGPTQNPTVMSVRIPNNFPADFQSLFSSSGTTSSLISSLNLRGGSGSPEDSEITSPPERTEIQIYEMIPRKLSHHKAKIPSTWKAPKQSAVKKEKTRKTVRTYLPPFIQRNNVLYGTCKAPEDPSNVVPAQKISQAQPLAHLWPMVRGTSAFATEGSQYPPDMGEPSRSNQEARMPSSRSPSPSLEIREGQGTMEVENERVSDQPARSGNEEPEPNQHSASPPTHHTSQGEENQRDPWAPLWYTFLLNTLREEASQSAAPPSNRTVTTSIAEILLRDFQNGASEEGDTHGANTAHRAATMRMPSAVDVTISIATILLRDLQNNREEGRDKENNNEERYQQEKAKPNKNPPSKTEFKNPPKDNHDHNPDKENDDDRAGNNPGGGPTNSHDISDYYPQLDEEVGDEKEDEAESEGEEETTFEDGESKKRDANTPSENEQGKKELGRLLTTVKHRGSSRTPDPELVFYQDLYIEDSDEDSIYNDLYFYYESDPESHSPSDSEQVSQEVKLHKKEIVQRNEESIVHNSEMSRLNRILHHLLSKLRDGDDYGINYTHKDTIKTKNPPHIRGGSSIPPPSEDHPSDPEANPDNATETEPEPETSSWEIYHSSFEEPQVAPTSSDHQFEHHPSDPQANPDDATQPEPNPETQTSPPSPSEPHQSNPPPNPSHTPSQPNTQRIQTLTTLLINMLLIHNLQVQWEEHTTQIDGLERRVRTLEDPYWDWDENEDGEEEDGGGDIEEEEEEEGEEGGAILESEGDRDGDEAGDEKTQVVMRGAYGSPPRSGHMSSSQEEKQTTHDEDKESKPNITNPPKRDPASLSTAQTDSNQEEEQTPDSQSTPKVSNTQTTDQTLLPFSPLVVDGYEALQHYEPSPPRVPSEWQLSSPPDTSQPSDTTPESHPRPKNTTLKNDDSIIKLQNLLHQIATRNGVSILDIHFTLLRREFEERGKTVDRLEEELRGVRMELEGVRGEDG</sequence>
<evidence type="ECO:0000313" key="2">
    <source>
        <dbReference type="EMBL" id="CAG8977630.1"/>
    </source>
</evidence>
<feature type="compositionally biased region" description="Low complexity" evidence="1">
    <location>
        <begin position="340"/>
        <end position="354"/>
    </location>
</feature>
<feature type="compositionally biased region" description="Polar residues" evidence="1">
    <location>
        <begin position="454"/>
        <end position="467"/>
    </location>
</feature>
<feature type="compositionally biased region" description="Low complexity" evidence="1">
    <location>
        <begin position="1336"/>
        <end position="1348"/>
    </location>
</feature>
<evidence type="ECO:0000313" key="3">
    <source>
        <dbReference type="Proteomes" id="UP000701801"/>
    </source>
</evidence>
<feature type="compositionally biased region" description="Acidic residues" evidence="1">
    <location>
        <begin position="855"/>
        <end position="879"/>
    </location>
</feature>
<feature type="compositionally biased region" description="Polar residues" evidence="1">
    <location>
        <begin position="43"/>
        <end position="56"/>
    </location>
</feature>
<feature type="compositionally biased region" description="Pro residues" evidence="1">
    <location>
        <begin position="1106"/>
        <end position="1122"/>
    </location>
</feature>
<gene>
    <name evidence="2" type="ORF">HYALB_00012918</name>
</gene>
<feature type="region of interest" description="Disordered" evidence="1">
    <location>
        <begin position="186"/>
        <end position="276"/>
    </location>
</feature>
<feature type="compositionally biased region" description="Polar residues" evidence="1">
    <location>
        <begin position="1287"/>
        <end position="1306"/>
    </location>
</feature>
<feature type="compositionally biased region" description="Basic and acidic residues" evidence="1">
    <location>
        <begin position="1244"/>
        <end position="1258"/>
    </location>
</feature>
<proteinExistence type="predicted"/>
<feature type="compositionally biased region" description="Polar residues" evidence="1">
    <location>
        <begin position="674"/>
        <end position="685"/>
    </location>
</feature>
<feature type="region of interest" description="Disordered" evidence="1">
    <location>
        <begin position="1"/>
        <end position="56"/>
    </location>
</feature>
<dbReference type="EMBL" id="CAJVRM010000227">
    <property type="protein sequence ID" value="CAG8977630.1"/>
    <property type="molecule type" value="Genomic_DNA"/>
</dbReference>
<feature type="region of interest" description="Disordered" evidence="1">
    <location>
        <begin position="491"/>
        <end position="514"/>
    </location>
</feature>